<protein>
    <submittedName>
        <fullName evidence="2">Uncharacterized protein</fullName>
    </submittedName>
</protein>
<evidence type="ECO:0000313" key="3">
    <source>
        <dbReference type="Proteomes" id="UP000246464"/>
    </source>
</evidence>
<name>A0A2U9B5N9_SCOMX</name>
<dbReference type="AlphaFoldDB" id="A0A2U9B5N9"/>
<organism evidence="2 3">
    <name type="scientific">Scophthalmus maximus</name>
    <name type="common">Turbot</name>
    <name type="synonym">Psetta maxima</name>
    <dbReference type="NCBI Taxonomy" id="52904"/>
    <lineage>
        <taxon>Eukaryota</taxon>
        <taxon>Metazoa</taxon>
        <taxon>Chordata</taxon>
        <taxon>Craniata</taxon>
        <taxon>Vertebrata</taxon>
        <taxon>Euteleostomi</taxon>
        <taxon>Actinopterygii</taxon>
        <taxon>Neopterygii</taxon>
        <taxon>Teleostei</taxon>
        <taxon>Neoteleostei</taxon>
        <taxon>Acanthomorphata</taxon>
        <taxon>Carangaria</taxon>
        <taxon>Pleuronectiformes</taxon>
        <taxon>Pleuronectoidei</taxon>
        <taxon>Scophthalmidae</taxon>
        <taxon>Scophthalmus</taxon>
    </lineage>
</organism>
<dbReference type="Proteomes" id="UP000246464">
    <property type="component" value="Chromosome 3"/>
</dbReference>
<accession>A0A2U9B5N9</accession>
<proteinExistence type="predicted"/>
<dbReference type="EMBL" id="CP026245">
    <property type="protein sequence ID" value="AWO99273.1"/>
    <property type="molecule type" value="Genomic_DNA"/>
</dbReference>
<keyword evidence="3" id="KW-1185">Reference proteome</keyword>
<feature type="region of interest" description="Disordered" evidence="1">
    <location>
        <begin position="70"/>
        <end position="99"/>
    </location>
</feature>
<sequence>MDVSIRMKTATNNEDDDVKSCISRDFTDAFNRFILKKRKRSVEHTQCYDAYVTLSTTVAEAREPNVSVDCRGDTEIGTGASPQRDGSVPSVLFNNVKDP</sequence>
<gene>
    <name evidence="2" type="ORF">SMAX5B_000597</name>
</gene>
<evidence type="ECO:0000313" key="2">
    <source>
        <dbReference type="EMBL" id="AWO99273.1"/>
    </source>
</evidence>
<evidence type="ECO:0000256" key="1">
    <source>
        <dbReference type="SAM" id="MobiDB-lite"/>
    </source>
</evidence>
<reference evidence="2 3" key="1">
    <citation type="submission" date="2017-12" db="EMBL/GenBank/DDBJ databases">
        <title>Integrating genomic resources of turbot (Scophthalmus maximus) in depth evaluation of genetic and physical mapping variation across individuals.</title>
        <authorList>
            <person name="Martinez P."/>
        </authorList>
    </citation>
    <scope>NUCLEOTIDE SEQUENCE [LARGE SCALE GENOMIC DNA]</scope>
</reference>